<dbReference type="GO" id="GO:0007169">
    <property type="term" value="P:cell surface receptor protein tyrosine kinase signaling pathway"/>
    <property type="evidence" value="ECO:0007669"/>
    <property type="project" value="TreeGrafter"/>
</dbReference>
<dbReference type="PANTHER" id="PTHR24416">
    <property type="entry name" value="TYROSINE-PROTEIN KINASE RECEPTOR"/>
    <property type="match status" value="1"/>
</dbReference>
<feature type="region of interest" description="Disordered" evidence="1">
    <location>
        <begin position="290"/>
        <end position="329"/>
    </location>
</feature>
<dbReference type="InterPro" id="IPR020635">
    <property type="entry name" value="Tyr_kinase_cat_dom"/>
</dbReference>
<proteinExistence type="predicted"/>
<organism evidence="3 4">
    <name type="scientific">Reticulomyxa filosa</name>
    <dbReference type="NCBI Taxonomy" id="46433"/>
    <lineage>
        <taxon>Eukaryota</taxon>
        <taxon>Sar</taxon>
        <taxon>Rhizaria</taxon>
        <taxon>Retaria</taxon>
        <taxon>Foraminifera</taxon>
        <taxon>Monothalamids</taxon>
        <taxon>Reticulomyxidae</taxon>
        <taxon>Reticulomyxa</taxon>
    </lineage>
</organism>
<evidence type="ECO:0000256" key="1">
    <source>
        <dbReference type="SAM" id="MobiDB-lite"/>
    </source>
</evidence>
<name>X6M1A1_RETFI</name>
<keyword evidence="4" id="KW-1185">Reference proteome</keyword>
<dbReference type="InterPro" id="IPR000719">
    <property type="entry name" value="Prot_kinase_dom"/>
</dbReference>
<keyword evidence="3" id="KW-0418">Kinase</keyword>
<feature type="compositionally biased region" description="Basic and acidic residues" evidence="1">
    <location>
        <begin position="311"/>
        <end position="329"/>
    </location>
</feature>
<keyword evidence="3" id="KW-0808">Transferase</keyword>
<gene>
    <name evidence="3" type="ORF">RFI_30186</name>
</gene>
<dbReference type="GO" id="GO:0005886">
    <property type="term" value="C:plasma membrane"/>
    <property type="evidence" value="ECO:0007669"/>
    <property type="project" value="TreeGrafter"/>
</dbReference>
<dbReference type="PROSITE" id="PS00109">
    <property type="entry name" value="PROTEIN_KINASE_TYR"/>
    <property type="match status" value="1"/>
</dbReference>
<dbReference type="PANTHER" id="PTHR24416:SF611">
    <property type="entry name" value="TYROSINE-PROTEIN KINASE TRANSMEMBRANE RECEPTOR ROR"/>
    <property type="match status" value="1"/>
</dbReference>
<dbReference type="InterPro" id="IPR008266">
    <property type="entry name" value="Tyr_kinase_AS"/>
</dbReference>
<dbReference type="AlphaFoldDB" id="X6M1A1"/>
<feature type="region of interest" description="Disordered" evidence="1">
    <location>
        <begin position="487"/>
        <end position="520"/>
    </location>
</feature>
<dbReference type="Pfam" id="PF07714">
    <property type="entry name" value="PK_Tyr_Ser-Thr"/>
    <property type="match status" value="1"/>
</dbReference>
<feature type="domain" description="Protein kinase" evidence="2">
    <location>
        <begin position="1"/>
        <end position="199"/>
    </location>
</feature>
<dbReference type="InterPro" id="IPR050122">
    <property type="entry name" value="RTK"/>
</dbReference>
<dbReference type="Gene3D" id="1.10.510.10">
    <property type="entry name" value="Transferase(Phosphotransferase) domain 1"/>
    <property type="match status" value="1"/>
</dbReference>
<dbReference type="SUPFAM" id="SSF56112">
    <property type="entry name" value="Protein kinase-like (PK-like)"/>
    <property type="match status" value="1"/>
</dbReference>
<dbReference type="GO" id="GO:0004714">
    <property type="term" value="F:transmembrane receptor protein tyrosine kinase activity"/>
    <property type="evidence" value="ECO:0007669"/>
    <property type="project" value="TreeGrafter"/>
</dbReference>
<evidence type="ECO:0000259" key="2">
    <source>
        <dbReference type="PROSITE" id="PS50011"/>
    </source>
</evidence>
<dbReference type="GO" id="GO:0005524">
    <property type="term" value="F:ATP binding"/>
    <property type="evidence" value="ECO:0007669"/>
    <property type="project" value="InterPro"/>
</dbReference>
<dbReference type="SMART" id="SM00219">
    <property type="entry name" value="TyrKc"/>
    <property type="match status" value="1"/>
</dbReference>
<sequence>MEYLNGGSMEVTLSLTHRDSKRHYFTFREVIGMMCQAAKGILHLHKANIVHRDIAARNILLEYVAVNENKGSRVRAVVSDFGLSRIAEQGADRQHYTESSIGPIKWMSPESIVTNGNAYNAKTDAYSFGIMMWEVFAGSEPYPNLTKTSVAAQVLHKKCRPFVPIHWPTPLTYLIQRCWQYNPDFRPCFFQIVSQLSHLSGIMDTCNVLTAPDYIADHPSTSSSSSSSSSSHVQIQTDKLVSLDISQLQYIRNYKLPSILHSPTIATLVELPDLIQTYHPNDDTKLLFPNMHLDPSSIPLQVQSPSQPSVGDKKKEEEKRNEKGGKKEEEIIHETEREETFVLEEYEAEREPRPSSEHVIQVHSKVLSTSIVTSPPTKIHHELNQNSERISKIENEAGLLPVTDDMGSDQRGSIVLDMEAPDKSAFEESYGAKHNEAAVKQTAIRPSVVHRFSAAGNVLQLPHRDQTSVHITDKDAVSKELFTALERNAPHFSGQGNSSISHEESHTQSSHDQAADVSHN</sequence>
<feature type="compositionally biased region" description="Polar residues" evidence="1">
    <location>
        <begin position="298"/>
        <end position="309"/>
    </location>
</feature>
<dbReference type="PROSITE" id="PS50011">
    <property type="entry name" value="PROTEIN_KINASE_DOM"/>
    <property type="match status" value="1"/>
</dbReference>
<dbReference type="EMBL" id="ASPP01026384">
    <property type="protein sequence ID" value="ETO07207.1"/>
    <property type="molecule type" value="Genomic_DNA"/>
</dbReference>
<protein>
    <submittedName>
        <fullName evidence="3">TKL family protein kinase</fullName>
    </submittedName>
</protein>
<dbReference type="InterPro" id="IPR011009">
    <property type="entry name" value="Kinase-like_dom_sf"/>
</dbReference>
<reference evidence="3 4" key="1">
    <citation type="journal article" date="2013" name="Curr. Biol.">
        <title>The Genome of the Foraminiferan Reticulomyxa filosa.</title>
        <authorList>
            <person name="Glockner G."/>
            <person name="Hulsmann N."/>
            <person name="Schleicher M."/>
            <person name="Noegel A.A."/>
            <person name="Eichinger L."/>
            <person name="Gallinger C."/>
            <person name="Pawlowski J."/>
            <person name="Sierra R."/>
            <person name="Euteneuer U."/>
            <person name="Pillet L."/>
            <person name="Moustafa A."/>
            <person name="Platzer M."/>
            <person name="Groth M."/>
            <person name="Szafranski K."/>
            <person name="Schliwa M."/>
        </authorList>
    </citation>
    <scope>NUCLEOTIDE SEQUENCE [LARGE SCALE GENOMIC DNA]</scope>
</reference>
<dbReference type="InterPro" id="IPR001245">
    <property type="entry name" value="Ser-Thr/Tyr_kinase_cat_dom"/>
</dbReference>
<evidence type="ECO:0000313" key="4">
    <source>
        <dbReference type="Proteomes" id="UP000023152"/>
    </source>
</evidence>
<accession>X6M1A1</accession>
<dbReference type="PRINTS" id="PR00109">
    <property type="entry name" value="TYRKINASE"/>
</dbReference>
<dbReference type="Proteomes" id="UP000023152">
    <property type="component" value="Unassembled WGS sequence"/>
</dbReference>
<dbReference type="OrthoDB" id="3256376at2759"/>
<dbReference type="GO" id="GO:0043235">
    <property type="term" value="C:receptor complex"/>
    <property type="evidence" value="ECO:0007669"/>
    <property type="project" value="TreeGrafter"/>
</dbReference>
<comment type="caution">
    <text evidence="3">The sequence shown here is derived from an EMBL/GenBank/DDBJ whole genome shotgun (WGS) entry which is preliminary data.</text>
</comment>
<evidence type="ECO:0000313" key="3">
    <source>
        <dbReference type="EMBL" id="ETO07207.1"/>
    </source>
</evidence>